<keyword evidence="2" id="KW-1185">Reference proteome</keyword>
<evidence type="ECO:0000313" key="1">
    <source>
        <dbReference type="EMBL" id="CAF4757824.1"/>
    </source>
</evidence>
<feature type="non-terminal residue" evidence="1">
    <location>
        <position position="66"/>
    </location>
</feature>
<accession>A0A821LXH3</accession>
<feature type="non-terminal residue" evidence="1">
    <location>
        <position position="1"/>
    </location>
</feature>
<name>A0A821LXH3_9BILA</name>
<sequence>RAASADNIVAAQKIVNTKITSFEILLFFEPWVPVIDDILVFGQLYETIQNLSFPVKPLVTGTVFDE</sequence>
<protein>
    <submittedName>
        <fullName evidence="1">Uncharacterized protein</fullName>
    </submittedName>
</protein>
<dbReference type="AlphaFoldDB" id="A0A821LXH3"/>
<dbReference type="Proteomes" id="UP000663866">
    <property type="component" value="Unassembled WGS sequence"/>
</dbReference>
<dbReference type="EMBL" id="CAJOBG010115677">
    <property type="protein sequence ID" value="CAF4757824.1"/>
    <property type="molecule type" value="Genomic_DNA"/>
</dbReference>
<organism evidence="1 2">
    <name type="scientific">Rotaria magnacalcarata</name>
    <dbReference type="NCBI Taxonomy" id="392030"/>
    <lineage>
        <taxon>Eukaryota</taxon>
        <taxon>Metazoa</taxon>
        <taxon>Spiralia</taxon>
        <taxon>Gnathifera</taxon>
        <taxon>Rotifera</taxon>
        <taxon>Eurotatoria</taxon>
        <taxon>Bdelloidea</taxon>
        <taxon>Philodinida</taxon>
        <taxon>Philodinidae</taxon>
        <taxon>Rotaria</taxon>
    </lineage>
</organism>
<proteinExistence type="predicted"/>
<gene>
    <name evidence="1" type="ORF">OVN521_LOCUS50377</name>
</gene>
<comment type="caution">
    <text evidence="1">The sequence shown here is derived from an EMBL/GenBank/DDBJ whole genome shotgun (WGS) entry which is preliminary data.</text>
</comment>
<reference evidence="1" key="1">
    <citation type="submission" date="2021-02" db="EMBL/GenBank/DDBJ databases">
        <authorList>
            <person name="Nowell W R."/>
        </authorList>
    </citation>
    <scope>NUCLEOTIDE SEQUENCE</scope>
</reference>
<evidence type="ECO:0000313" key="2">
    <source>
        <dbReference type="Proteomes" id="UP000663866"/>
    </source>
</evidence>